<keyword evidence="2" id="KW-1185">Reference proteome</keyword>
<comment type="caution">
    <text evidence="1">The sequence shown here is derived from an EMBL/GenBank/DDBJ whole genome shotgun (WGS) entry which is preliminary data.</text>
</comment>
<dbReference type="EMBL" id="JASCZI010060730">
    <property type="protein sequence ID" value="MED6135614.1"/>
    <property type="molecule type" value="Genomic_DNA"/>
</dbReference>
<gene>
    <name evidence="1" type="ORF">PIB30_048274</name>
</gene>
<protein>
    <submittedName>
        <fullName evidence="1">Uncharacterized protein</fullName>
    </submittedName>
</protein>
<proteinExistence type="predicted"/>
<sequence>MSLLLEFLVKDSSSSHFENPRTQVFLKPLKWSSSLESVWKVRVRILGNYKLYVHVGQLPHAEDCIKEDVNKKTQIKSPPSRLLVFPHRFYCFLCYFTTKATSRLSTLRQPLRYFSFQFDRVRFESELLGCTRGPPSCILRSCDTNEDMTMNSPPPNLSMPLSDERTGLISTPLGHIADIQGLLIPRESFVSAPEKTLKCETTFLHRIDEEAPSHGDFRHYQD</sequence>
<organism evidence="1 2">
    <name type="scientific">Stylosanthes scabra</name>
    <dbReference type="NCBI Taxonomy" id="79078"/>
    <lineage>
        <taxon>Eukaryota</taxon>
        <taxon>Viridiplantae</taxon>
        <taxon>Streptophyta</taxon>
        <taxon>Embryophyta</taxon>
        <taxon>Tracheophyta</taxon>
        <taxon>Spermatophyta</taxon>
        <taxon>Magnoliopsida</taxon>
        <taxon>eudicotyledons</taxon>
        <taxon>Gunneridae</taxon>
        <taxon>Pentapetalae</taxon>
        <taxon>rosids</taxon>
        <taxon>fabids</taxon>
        <taxon>Fabales</taxon>
        <taxon>Fabaceae</taxon>
        <taxon>Papilionoideae</taxon>
        <taxon>50 kb inversion clade</taxon>
        <taxon>dalbergioids sensu lato</taxon>
        <taxon>Dalbergieae</taxon>
        <taxon>Pterocarpus clade</taxon>
        <taxon>Stylosanthes</taxon>
    </lineage>
</organism>
<reference evidence="1 2" key="1">
    <citation type="journal article" date="2023" name="Plants (Basel)">
        <title>Bridging the Gap: Combining Genomics and Transcriptomics Approaches to Understand Stylosanthes scabra, an Orphan Legume from the Brazilian Caatinga.</title>
        <authorList>
            <person name="Ferreira-Neto J.R.C."/>
            <person name="da Silva M.D."/>
            <person name="Binneck E."/>
            <person name="de Melo N.F."/>
            <person name="da Silva R.H."/>
            <person name="de Melo A.L.T.M."/>
            <person name="Pandolfi V."/>
            <person name="Bustamante F.O."/>
            <person name="Brasileiro-Vidal A.C."/>
            <person name="Benko-Iseppon A.M."/>
        </authorList>
    </citation>
    <scope>NUCLEOTIDE SEQUENCE [LARGE SCALE GENOMIC DNA]</scope>
    <source>
        <tissue evidence="1">Leaves</tissue>
    </source>
</reference>
<evidence type="ECO:0000313" key="2">
    <source>
        <dbReference type="Proteomes" id="UP001341840"/>
    </source>
</evidence>
<name>A0ABU6SHM0_9FABA</name>
<dbReference type="Proteomes" id="UP001341840">
    <property type="component" value="Unassembled WGS sequence"/>
</dbReference>
<evidence type="ECO:0000313" key="1">
    <source>
        <dbReference type="EMBL" id="MED6135614.1"/>
    </source>
</evidence>
<accession>A0ABU6SHM0</accession>